<dbReference type="PATRIC" id="fig|1603606.3.peg.2046"/>
<protein>
    <submittedName>
        <fullName evidence="3">Uncharacterized protein</fullName>
    </submittedName>
</protein>
<proteinExistence type="predicted"/>
<keyword evidence="1" id="KW-0175">Coiled coil</keyword>
<dbReference type="STRING" id="1603606.DSOUD_1886"/>
<dbReference type="PROSITE" id="PS51257">
    <property type="entry name" value="PROKAR_LIPOPROTEIN"/>
    <property type="match status" value="1"/>
</dbReference>
<evidence type="ECO:0000313" key="3">
    <source>
        <dbReference type="EMBL" id="ALC16658.1"/>
    </source>
</evidence>
<dbReference type="EMBL" id="CP010802">
    <property type="protein sequence ID" value="ALC16658.1"/>
    <property type="molecule type" value="Genomic_DNA"/>
</dbReference>
<evidence type="ECO:0000313" key="4">
    <source>
        <dbReference type="Proteomes" id="UP000057158"/>
    </source>
</evidence>
<evidence type="ECO:0000256" key="1">
    <source>
        <dbReference type="SAM" id="Coils"/>
    </source>
</evidence>
<organism evidence="3 4">
    <name type="scientific">Desulfuromonas soudanensis</name>
    <dbReference type="NCBI Taxonomy" id="1603606"/>
    <lineage>
        <taxon>Bacteria</taxon>
        <taxon>Pseudomonadati</taxon>
        <taxon>Thermodesulfobacteriota</taxon>
        <taxon>Desulfuromonadia</taxon>
        <taxon>Desulfuromonadales</taxon>
        <taxon>Desulfuromonadaceae</taxon>
        <taxon>Desulfuromonas</taxon>
    </lineage>
</organism>
<reference evidence="3 4" key="1">
    <citation type="submission" date="2015-07" db="EMBL/GenBank/DDBJ databases">
        <title>Isolation and Genomic Characterization of a Novel Halophilic Metal-Reducing Deltaproteobacterium from the Deep Subsurface.</title>
        <authorList>
            <person name="Badalamenti J.P."/>
            <person name="Summers Z.M."/>
            <person name="Gralnick J.A."/>
            <person name="Bond D.R."/>
        </authorList>
    </citation>
    <scope>NUCLEOTIDE SEQUENCE [LARGE SCALE GENOMIC DNA]</scope>
    <source>
        <strain evidence="3 4">WTL</strain>
    </source>
</reference>
<name>A0A0M4D1H8_9BACT</name>
<gene>
    <name evidence="3" type="ORF">DSOUD_1886</name>
</gene>
<feature type="compositionally biased region" description="Basic and acidic residues" evidence="2">
    <location>
        <begin position="280"/>
        <end position="299"/>
    </location>
</feature>
<evidence type="ECO:0000256" key="2">
    <source>
        <dbReference type="SAM" id="MobiDB-lite"/>
    </source>
</evidence>
<dbReference type="OrthoDB" id="5783120at2"/>
<keyword evidence="4" id="KW-1185">Reference proteome</keyword>
<dbReference type="RefSeq" id="WP_157671823.1">
    <property type="nucleotide sequence ID" value="NZ_CP010802.1"/>
</dbReference>
<dbReference type="Proteomes" id="UP000057158">
    <property type="component" value="Chromosome"/>
</dbReference>
<dbReference type="KEGG" id="des:DSOUD_1886"/>
<feature type="coiled-coil region" evidence="1">
    <location>
        <begin position="50"/>
        <end position="86"/>
    </location>
</feature>
<dbReference type="AlphaFoldDB" id="A0A0M4D1H8"/>
<sequence length="442" mass="49389">MAWRNRLTGLLILFTLGCTPMMYGVSLETWESLNEAQRLETIDGYNQRQVALQQARAKAARSRAAALELQRQRESEEDRLRQVRVDAVYRGEGHYGDLLRITIAGGDLNFSGKQRPYDSLSFKIAEGEIKSLQVTGDKRRRATLVVSYLDGTLIIDDPSAKGRRHGGIRLGYDPSWGQGKTYTGLVSDGPLRLRGAEIAIQIASQHPPVAENKQPQIIIIQNPSPPQTIIVRDHLRKPSDQRIIEVNNPPSKDPRRKSPMGPVNAADPSAEVGKDHHRPGREFHSGEEKREGKETRIVEKGVGQENQRSPGQTDPRLDPQGPRHGTGQSEFLGGKPLKVTLHPRGKGKGLREILRPIVFAIRAGENLQIPLESEQGATKLLLVGYQEGVLYVDGDPSRRWKQSKATALTYDETWTKGRRYKISTEGPARMRDCEIFIQETSD</sequence>
<feature type="region of interest" description="Disordered" evidence="2">
    <location>
        <begin position="235"/>
        <end position="344"/>
    </location>
</feature>
<accession>A0A0M4D1H8</accession>